<dbReference type="AlphaFoldDB" id="A0AAN7DDM1"/>
<keyword evidence="2" id="KW-0813">Transport</keyword>
<evidence type="ECO:0000256" key="1">
    <source>
        <dbReference type="ARBA" id="ARBA00004141"/>
    </source>
</evidence>
<dbReference type="PANTHER" id="PTHR23503">
    <property type="entry name" value="SOLUTE CARRIER FAMILY 2"/>
    <property type="match status" value="1"/>
</dbReference>
<feature type="domain" description="Major facilitator superfamily (MFS) profile" evidence="7">
    <location>
        <begin position="1"/>
        <end position="185"/>
    </location>
</feature>
<dbReference type="GeneID" id="89946923"/>
<keyword evidence="3 6" id="KW-0812">Transmembrane</keyword>
<evidence type="ECO:0000256" key="3">
    <source>
        <dbReference type="ARBA" id="ARBA00022692"/>
    </source>
</evidence>
<dbReference type="InterPro" id="IPR036259">
    <property type="entry name" value="MFS_trans_sf"/>
</dbReference>
<gene>
    <name evidence="8" type="ORF">ATC70_003221</name>
</gene>
<feature type="transmembrane region" description="Helical" evidence="6">
    <location>
        <begin position="68"/>
        <end position="95"/>
    </location>
</feature>
<keyword evidence="5 6" id="KW-0472">Membrane</keyword>
<dbReference type="SUPFAM" id="SSF103473">
    <property type="entry name" value="MFS general substrate transporter"/>
    <property type="match status" value="1"/>
</dbReference>
<name>A0AAN7DDM1_9FUNG</name>
<dbReference type="InterPro" id="IPR005829">
    <property type="entry name" value="Sugar_transporter_CS"/>
</dbReference>
<feature type="transmembrane region" description="Helical" evidence="6">
    <location>
        <begin position="12"/>
        <end position="32"/>
    </location>
</feature>
<evidence type="ECO:0000259" key="7">
    <source>
        <dbReference type="PROSITE" id="PS50850"/>
    </source>
</evidence>
<comment type="subcellular location">
    <subcellularLocation>
        <location evidence="1">Membrane</location>
        <topology evidence="1">Multi-pass membrane protein</topology>
    </subcellularLocation>
</comment>
<keyword evidence="9" id="KW-1185">Reference proteome</keyword>
<evidence type="ECO:0000313" key="8">
    <source>
        <dbReference type="EMBL" id="KAK4512520.1"/>
    </source>
</evidence>
<protein>
    <recommendedName>
        <fullName evidence="7">Major facilitator superfamily (MFS) profile domain-containing protein</fullName>
    </recommendedName>
</protein>
<accession>A0AAN7DDM1</accession>
<feature type="transmembrane region" description="Helical" evidence="6">
    <location>
        <begin position="131"/>
        <end position="151"/>
    </location>
</feature>
<reference evidence="8 9" key="1">
    <citation type="submission" date="2022-11" db="EMBL/GenBank/DDBJ databases">
        <title>Mucor velutinosus strain NIH1002 WGS.</title>
        <authorList>
            <person name="Subramanian P."/>
            <person name="Mullikin J.C."/>
            <person name="Segre J.A."/>
            <person name="Zelazny A.M."/>
        </authorList>
    </citation>
    <scope>NUCLEOTIDE SEQUENCE [LARGE SCALE GENOMIC DNA]</scope>
    <source>
        <strain evidence="8 9">NIH1002</strain>
    </source>
</reference>
<dbReference type="Gene3D" id="1.20.1250.20">
    <property type="entry name" value="MFS general substrate transporter like domains"/>
    <property type="match status" value="1"/>
</dbReference>
<keyword evidence="4 6" id="KW-1133">Transmembrane helix</keyword>
<dbReference type="InterPro" id="IPR045263">
    <property type="entry name" value="GLUT"/>
</dbReference>
<dbReference type="GO" id="GO:0015149">
    <property type="term" value="F:hexose transmembrane transporter activity"/>
    <property type="evidence" value="ECO:0007669"/>
    <property type="project" value="TreeGrafter"/>
</dbReference>
<organism evidence="8 9">
    <name type="scientific">Mucor velutinosus</name>
    <dbReference type="NCBI Taxonomy" id="708070"/>
    <lineage>
        <taxon>Eukaryota</taxon>
        <taxon>Fungi</taxon>
        <taxon>Fungi incertae sedis</taxon>
        <taxon>Mucoromycota</taxon>
        <taxon>Mucoromycotina</taxon>
        <taxon>Mucoromycetes</taxon>
        <taxon>Mucorales</taxon>
        <taxon>Mucorineae</taxon>
        <taxon>Mucoraceae</taxon>
        <taxon>Mucor</taxon>
    </lineage>
</organism>
<feature type="transmembrane region" description="Helical" evidence="6">
    <location>
        <begin position="107"/>
        <end position="125"/>
    </location>
</feature>
<dbReference type="PROSITE" id="PS00217">
    <property type="entry name" value="SUGAR_TRANSPORT_2"/>
    <property type="match status" value="1"/>
</dbReference>
<dbReference type="InterPro" id="IPR020846">
    <property type="entry name" value="MFS_dom"/>
</dbReference>
<evidence type="ECO:0000256" key="4">
    <source>
        <dbReference type="ARBA" id="ARBA00022989"/>
    </source>
</evidence>
<dbReference type="PANTHER" id="PTHR23503:SF8">
    <property type="entry name" value="FACILITATED GLUCOSE TRANSPORTER PROTEIN 1"/>
    <property type="match status" value="1"/>
</dbReference>
<evidence type="ECO:0000256" key="2">
    <source>
        <dbReference type="ARBA" id="ARBA00022448"/>
    </source>
</evidence>
<evidence type="ECO:0000313" key="9">
    <source>
        <dbReference type="Proteomes" id="UP001304243"/>
    </source>
</evidence>
<dbReference type="Proteomes" id="UP001304243">
    <property type="component" value="Unassembled WGS sequence"/>
</dbReference>
<dbReference type="PROSITE" id="PS50850">
    <property type="entry name" value="MFS"/>
    <property type="match status" value="1"/>
</dbReference>
<dbReference type="Pfam" id="PF00083">
    <property type="entry name" value="Sugar_tr"/>
    <property type="match status" value="1"/>
</dbReference>
<proteinExistence type="predicted"/>
<evidence type="ECO:0000256" key="6">
    <source>
        <dbReference type="SAM" id="Phobius"/>
    </source>
</evidence>
<dbReference type="RefSeq" id="XP_064679186.1">
    <property type="nucleotide sequence ID" value="XM_064822586.1"/>
</dbReference>
<sequence>MLPDSLPMSDATWGFAVVSFCVGALIGGLLGGYIQTRFGRRRAIFYNSFGYTIGGILIDRSISPSMFIVGRIICGLSCGLGSLAVPIYVGEILTVKSRGVLDTINQMMTSTGILLSCIIGLPLSAVPLWRVNYAIVIIPALIQTILMPLCIESPRYLVSIFLIDRTGRRSLLLVSQAGACILLSY</sequence>
<comment type="caution">
    <text evidence="8">The sequence shown here is derived from an EMBL/GenBank/DDBJ whole genome shotgun (WGS) entry which is preliminary data.</text>
</comment>
<dbReference type="EMBL" id="JASEJX010000021">
    <property type="protein sequence ID" value="KAK4512520.1"/>
    <property type="molecule type" value="Genomic_DNA"/>
</dbReference>
<dbReference type="GO" id="GO:0016020">
    <property type="term" value="C:membrane"/>
    <property type="evidence" value="ECO:0007669"/>
    <property type="project" value="UniProtKB-SubCell"/>
</dbReference>
<evidence type="ECO:0000256" key="5">
    <source>
        <dbReference type="ARBA" id="ARBA00023136"/>
    </source>
</evidence>
<dbReference type="InterPro" id="IPR005828">
    <property type="entry name" value="MFS_sugar_transport-like"/>
</dbReference>